<feature type="domain" description="Zinc finger CHCC-type" evidence="1">
    <location>
        <begin position="99"/>
        <end position="134"/>
    </location>
</feature>
<dbReference type="GeneID" id="43581573"/>
<dbReference type="AlphaFoldDB" id="A0A5E8BHR3"/>
<dbReference type="Gene3D" id="2.60.260.40">
    <property type="entry name" value="q5lls5 like domains"/>
    <property type="match status" value="1"/>
</dbReference>
<dbReference type="RefSeq" id="XP_031853364.1">
    <property type="nucleotide sequence ID" value="XM_031997473.1"/>
</dbReference>
<dbReference type="GO" id="GO:0006120">
    <property type="term" value="P:mitochondrial electron transport, NADH to ubiquinone"/>
    <property type="evidence" value="ECO:0007669"/>
    <property type="project" value="TreeGrafter"/>
</dbReference>
<proteinExistence type="predicted"/>
<keyword evidence="3" id="KW-1185">Reference proteome</keyword>
<organism evidence="2 3">
    <name type="scientific">Magnusiomyces paraingens</name>
    <dbReference type="NCBI Taxonomy" id="2606893"/>
    <lineage>
        <taxon>Eukaryota</taxon>
        <taxon>Fungi</taxon>
        <taxon>Dikarya</taxon>
        <taxon>Ascomycota</taxon>
        <taxon>Saccharomycotina</taxon>
        <taxon>Dipodascomycetes</taxon>
        <taxon>Dipodascales</taxon>
        <taxon>Dipodascaceae</taxon>
        <taxon>Magnusiomyces</taxon>
    </lineage>
</organism>
<dbReference type="PANTHER" id="PTHR13156">
    <property type="entry name" value="NADH-UBIQUINONE OXIDOREDUCTASE 13 KD-A SUBUNIT"/>
    <property type="match status" value="1"/>
</dbReference>
<accession>A0A5E8BHR3</accession>
<dbReference type="GO" id="GO:0005739">
    <property type="term" value="C:mitochondrion"/>
    <property type="evidence" value="ECO:0007669"/>
    <property type="project" value="GOC"/>
</dbReference>
<dbReference type="EMBL" id="CABVLU010000002">
    <property type="protein sequence ID" value="VVT50422.1"/>
    <property type="molecule type" value="Genomic_DNA"/>
</dbReference>
<dbReference type="OrthoDB" id="307899at2759"/>
<dbReference type="Proteomes" id="UP000398389">
    <property type="component" value="Unassembled WGS sequence"/>
</dbReference>
<name>A0A5E8BHR3_9ASCO</name>
<dbReference type="InterPro" id="IPR019401">
    <property type="entry name" value="Znf_CHCC"/>
</dbReference>
<dbReference type="Pfam" id="PF10276">
    <property type="entry name" value="zf-CHCC"/>
    <property type="match status" value="1"/>
</dbReference>
<protein>
    <recommendedName>
        <fullName evidence="1">Zinc finger CHCC-type domain-containing protein</fullName>
    </recommendedName>
</protein>
<sequence length="154" mass="17080">MLRLAPRKTAVASTSRFFSTCLRLRQTAVDTDKEARVAEILSNQAPNRHDTWAPSQKPRAEALSGVRIVQRDIELQPRPYAGIELIAQKPIEYLSGHDNIAVCDGGRGVQGHPKIFINLDKPGAHPCQYCGTRYAHEKYKAGIESGEFPNNVKS</sequence>
<evidence type="ECO:0000259" key="1">
    <source>
        <dbReference type="Pfam" id="PF10276"/>
    </source>
</evidence>
<reference evidence="2 3" key="1">
    <citation type="submission" date="2019-09" db="EMBL/GenBank/DDBJ databases">
        <authorList>
            <person name="Brejova B."/>
        </authorList>
    </citation>
    <scope>NUCLEOTIDE SEQUENCE [LARGE SCALE GENOMIC DNA]</scope>
</reference>
<evidence type="ECO:0000313" key="2">
    <source>
        <dbReference type="EMBL" id="VVT50422.1"/>
    </source>
</evidence>
<dbReference type="PANTHER" id="PTHR13156:SF0">
    <property type="entry name" value="NADH DEHYDROGENASE [UBIQUINONE] IRON-SULFUR PROTEIN 6, MITOCHONDRIAL"/>
    <property type="match status" value="1"/>
</dbReference>
<evidence type="ECO:0000313" key="3">
    <source>
        <dbReference type="Proteomes" id="UP000398389"/>
    </source>
</evidence>
<gene>
    <name evidence="2" type="ORF">SAPINGB_P002755</name>
</gene>